<accession>A0A1I1FSE8</accession>
<dbReference type="EMBL" id="FOLQ01000001">
    <property type="protein sequence ID" value="SFC01952.1"/>
    <property type="molecule type" value="Genomic_DNA"/>
</dbReference>
<gene>
    <name evidence="1" type="ORF">SAMN05216167_101292</name>
</gene>
<organism evidence="1 2">
    <name type="scientific">Spirosoma endophyticum</name>
    <dbReference type="NCBI Taxonomy" id="662367"/>
    <lineage>
        <taxon>Bacteria</taxon>
        <taxon>Pseudomonadati</taxon>
        <taxon>Bacteroidota</taxon>
        <taxon>Cytophagia</taxon>
        <taxon>Cytophagales</taxon>
        <taxon>Cytophagaceae</taxon>
        <taxon>Spirosoma</taxon>
    </lineage>
</organism>
<protein>
    <submittedName>
        <fullName evidence="1">Uncharacterized protein</fullName>
    </submittedName>
</protein>
<evidence type="ECO:0000313" key="2">
    <source>
        <dbReference type="Proteomes" id="UP000198598"/>
    </source>
</evidence>
<dbReference type="Proteomes" id="UP000198598">
    <property type="component" value="Unassembled WGS sequence"/>
</dbReference>
<evidence type="ECO:0000313" key="1">
    <source>
        <dbReference type="EMBL" id="SFC01952.1"/>
    </source>
</evidence>
<keyword evidence="2" id="KW-1185">Reference proteome</keyword>
<dbReference type="AlphaFoldDB" id="A0A1I1FSE8"/>
<name>A0A1I1FSE8_9BACT</name>
<sequence length="69" mass="8075">MKFLDTELEKVKQIPFVYKVRCSFDLQTISVELRINKTIGLYHRNILFFPSADFSVEIVNEAIARLIIV</sequence>
<proteinExistence type="predicted"/>
<reference evidence="1 2" key="1">
    <citation type="submission" date="2016-10" db="EMBL/GenBank/DDBJ databases">
        <authorList>
            <person name="de Groot N.N."/>
        </authorList>
    </citation>
    <scope>NUCLEOTIDE SEQUENCE [LARGE SCALE GENOMIC DNA]</scope>
    <source>
        <strain evidence="1 2">DSM 26130</strain>
    </source>
</reference>